<organism evidence="5">
    <name type="scientific">freshwater metagenome</name>
    <dbReference type="NCBI Taxonomy" id="449393"/>
    <lineage>
        <taxon>unclassified sequences</taxon>
        <taxon>metagenomes</taxon>
        <taxon>ecological metagenomes</taxon>
    </lineage>
</organism>
<dbReference type="EMBL" id="CAFBLN010000026">
    <property type="protein sequence ID" value="CAB4870696.1"/>
    <property type="molecule type" value="Genomic_DNA"/>
</dbReference>
<dbReference type="GO" id="GO:0005524">
    <property type="term" value="F:ATP binding"/>
    <property type="evidence" value="ECO:0007669"/>
    <property type="project" value="UniProtKB-KW"/>
</dbReference>
<dbReference type="Pfam" id="PF00005">
    <property type="entry name" value="ABC_tran"/>
    <property type="match status" value="1"/>
</dbReference>
<evidence type="ECO:0000256" key="3">
    <source>
        <dbReference type="ARBA" id="ARBA00022840"/>
    </source>
</evidence>
<dbReference type="SMART" id="SM00382">
    <property type="entry name" value="AAA"/>
    <property type="match status" value="1"/>
</dbReference>
<dbReference type="FunFam" id="3.40.50.300:FF:000425">
    <property type="entry name" value="Probable ABC transporter, ATP-binding subunit"/>
    <property type="match status" value="1"/>
</dbReference>
<dbReference type="SUPFAM" id="SSF52540">
    <property type="entry name" value="P-loop containing nucleoside triphosphate hydrolases"/>
    <property type="match status" value="1"/>
</dbReference>
<dbReference type="GO" id="GO:0022857">
    <property type="term" value="F:transmembrane transporter activity"/>
    <property type="evidence" value="ECO:0007669"/>
    <property type="project" value="InterPro"/>
</dbReference>
<evidence type="ECO:0000256" key="2">
    <source>
        <dbReference type="ARBA" id="ARBA00022741"/>
    </source>
</evidence>
<dbReference type="Gene3D" id="3.40.50.300">
    <property type="entry name" value="P-loop containing nucleotide triphosphate hydrolases"/>
    <property type="match status" value="1"/>
</dbReference>
<dbReference type="Pfam" id="PF08402">
    <property type="entry name" value="TOBE_2"/>
    <property type="match status" value="1"/>
</dbReference>
<keyword evidence="1" id="KW-0813">Transport</keyword>
<keyword evidence="3" id="KW-0067">ATP-binding</keyword>
<protein>
    <submittedName>
        <fullName evidence="5">Unannotated protein</fullName>
    </submittedName>
</protein>
<evidence type="ECO:0000313" key="5">
    <source>
        <dbReference type="EMBL" id="CAB4870696.1"/>
    </source>
</evidence>
<evidence type="ECO:0000256" key="1">
    <source>
        <dbReference type="ARBA" id="ARBA00022448"/>
    </source>
</evidence>
<dbReference type="InterPro" id="IPR003439">
    <property type="entry name" value="ABC_transporter-like_ATP-bd"/>
</dbReference>
<reference evidence="5" key="1">
    <citation type="submission" date="2020-05" db="EMBL/GenBank/DDBJ databases">
        <authorList>
            <person name="Chiriac C."/>
            <person name="Salcher M."/>
            <person name="Ghai R."/>
            <person name="Kavagutti S V."/>
        </authorList>
    </citation>
    <scope>NUCLEOTIDE SEQUENCE</scope>
</reference>
<dbReference type="PROSITE" id="PS50893">
    <property type="entry name" value="ABC_TRANSPORTER_2"/>
    <property type="match status" value="1"/>
</dbReference>
<gene>
    <name evidence="5" type="ORF">UFOPK3381_00787</name>
</gene>
<dbReference type="InterPro" id="IPR013611">
    <property type="entry name" value="Transp-assoc_OB_typ2"/>
</dbReference>
<feature type="domain" description="ABC transporter" evidence="4">
    <location>
        <begin position="3"/>
        <end position="233"/>
    </location>
</feature>
<dbReference type="PANTHER" id="PTHR42781">
    <property type="entry name" value="SPERMIDINE/PUTRESCINE IMPORT ATP-BINDING PROTEIN POTA"/>
    <property type="match status" value="1"/>
</dbReference>
<dbReference type="InterPro" id="IPR008995">
    <property type="entry name" value="Mo/tungstate-bd_C_term_dom"/>
</dbReference>
<dbReference type="GO" id="GO:0016887">
    <property type="term" value="F:ATP hydrolysis activity"/>
    <property type="evidence" value="ECO:0007669"/>
    <property type="project" value="InterPro"/>
</dbReference>
<sequence length="312" mass="34518">MSIELQGISKSYGDSQVLFNISAELKSGTMTALVGPSGSGKSTLLRIIAGLEPHGNGNVLIEGRNVTNVPVRRRNIGFCFQDYAPFRHMTVANNVAYGLHVRKVRKAEIRTQVGDMLERVGLESFAQRYPHELSGGQRQRMALARSLIIKPEVLLLDEPFAALDAQVRADLRLWVRGLQRELGITTILVTHDQSEAMEVADQLVVLHSGQIQQMGTPQEIYDAPANQFVQNFLGPITTFEGAALRPHALQINREQRGTAATIHDVIRLGFEVRVIVELADGSTLWVQMTHDEALVMSLLVGERVYVTMRAST</sequence>
<evidence type="ECO:0000259" key="4">
    <source>
        <dbReference type="PROSITE" id="PS50893"/>
    </source>
</evidence>
<dbReference type="InterPro" id="IPR050093">
    <property type="entry name" value="ABC_SmlMolc_Importer"/>
</dbReference>
<accession>A0A6J7DJI0</accession>
<dbReference type="AlphaFoldDB" id="A0A6J7DJI0"/>
<dbReference type="SUPFAM" id="SSF50331">
    <property type="entry name" value="MOP-like"/>
    <property type="match status" value="1"/>
</dbReference>
<dbReference type="PROSITE" id="PS00211">
    <property type="entry name" value="ABC_TRANSPORTER_1"/>
    <property type="match status" value="1"/>
</dbReference>
<dbReference type="InterPro" id="IPR003593">
    <property type="entry name" value="AAA+_ATPase"/>
</dbReference>
<dbReference type="InterPro" id="IPR027417">
    <property type="entry name" value="P-loop_NTPase"/>
</dbReference>
<dbReference type="InterPro" id="IPR017871">
    <property type="entry name" value="ABC_transporter-like_CS"/>
</dbReference>
<name>A0A6J7DJI0_9ZZZZ</name>
<dbReference type="PANTHER" id="PTHR42781:SF4">
    <property type="entry name" value="SPERMIDINE_PUTRESCINE IMPORT ATP-BINDING PROTEIN POTA"/>
    <property type="match status" value="1"/>
</dbReference>
<keyword evidence="2" id="KW-0547">Nucleotide-binding</keyword>
<dbReference type="GO" id="GO:0043190">
    <property type="term" value="C:ATP-binding cassette (ABC) transporter complex"/>
    <property type="evidence" value="ECO:0007669"/>
    <property type="project" value="InterPro"/>
</dbReference>
<proteinExistence type="predicted"/>